<dbReference type="InterPro" id="IPR000504">
    <property type="entry name" value="RRM_dom"/>
</dbReference>
<dbReference type="InterPro" id="IPR012677">
    <property type="entry name" value="Nucleotide-bd_a/b_plait_sf"/>
</dbReference>
<name>A0A1B0FN06_GLOMM</name>
<dbReference type="EnsemblMetazoa" id="GMOY005268-RA">
    <property type="protein sequence ID" value="GMOY005268-PA"/>
    <property type="gene ID" value="GMOY005268"/>
</dbReference>
<dbReference type="PROSITE" id="PS50102">
    <property type="entry name" value="RRM"/>
    <property type="match status" value="1"/>
</dbReference>
<feature type="domain" description="RRM" evidence="4">
    <location>
        <begin position="51"/>
        <end position="132"/>
    </location>
</feature>
<evidence type="ECO:0000313" key="5">
    <source>
        <dbReference type="EnsemblMetazoa" id="GMOY005268-PA"/>
    </source>
</evidence>
<evidence type="ECO:0000313" key="6">
    <source>
        <dbReference type="Proteomes" id="UP000092444"/>
    </source>
</evidence>
<dbReference type="SUPFAM" id="SSF54928">
    <property type="entry name" value="RNA-binding domain, RBD"/>
    <property type="match status" value="1"/>
</dbReference>
<keyword evidence="1" id="KW-0677">Repeat</keyword>
<proteinExistence type="predicted"/>
<dbReference type="VEuPathDB" id="VectorBase:GMOY005268"/>
<dbReference type="Pfam" id="PF00076">
    <property type="entry name" value="RRM_1"/>
    <property type="match status" value="1"/>
</dbReference>
<dbReference type="STRING" id="37546.A0A1B0FN06"/>
<evidence type="ECO:0000256" key="3">
    <source>
        <dbReference type="PROSITE-ProRule" id="PRU00176"/>
    </source>
</evidence>
<sequence length="136" mass="15360">MITILEDASSEVADVSINNQSATSSDVDMLPCNTNKGNVEFTKEEPDPDTIKMFVGQVPKSWDEPKLRALFEQYGRIHTLNILRDKVTMMSRGCCFVTYYTRKAALKAQDALHNIKTLDGMHHPIQMKPADSENRN</sequence>
<dbReference type="Gene3D" id="3.30.70.330">
    <property type="match status" value="1"/>
</dbReference>
<dbReference type="PhylomeDB" id="A0A1B0FN06"/>
<accession>A0A1B0FN06</accession>
<evidence type="ECO:0000259" key="4">
    <source>
        <dbReference type="PROSITE" id="PS50102"/>
    </source>
</evidence>
<organism evidence="5 6">
    <name type="scientific">Glossina morsitans morsitans</name>
    <name type="common">Savannah tsetse fly</name>
    <dbReference type="NCBI Taxonomy" id="37546"/>
    <lineage>
        <taxon>Eukaryota</taxon>
        <taxon>Metazoa</taxon>
        <taxon>Ecdysozoa</taxon>
        <taxon>Arthropoda</taxon>
        <taxon>Hexapoda</taxon>
        <taxon>Insecta</taxon>
        <taxon>Pterygota</taxon>
        <taxon>Neoptera</taxon>
        <taxon>Endopterygota</taxon>
        <taxon>Diptera</taxon>
        <taxon>Brachycera</taxon>
        <taxon>Muscomorpha</taxon>
        <taxon>Hippoboscoidea</taxon>
        <taxon>Glossinidae</taxon>
        <taxon>Glossina</taxon>
    </lineage>
</organism>
<dbReference type="GO" id="GO:0003723">
    <property type="term" value="F:RNA binding"/>
    <property type="evidence" value="ECO:0007669"/>
    <property type="project" value="UniProtKB-UniRule"/>
</dbReference>
<dbReference type="InterPro" id="IPR035979">
    <property type="entry name" value="RBD_domain_sf"/>
</dbReference>
<protein>
    <recommendedName>
        <fullName evidence="4">RRM domain-containing protein</fullName>
    </recommendedName>
</protein>
<dbReference type="SMART" id="SM00360">
    <property type="entry name" value="RRM"/>
    <property type="match status" value="1"/>
</dbReference>
<dbReference type="EMBL" id="CCAG010010048">
    <property type="status" value="NOT_ANNOTATED_CDS"/>
    <property type="molecule type" value="Genomic_DNA"/>
</dbReference>
<dbReference type="Proteomes" id="UP000092444">
    <property type="component" value="Unassembled WGS sequence"/>
</dbReference>
<evidence type="ECO:0000256" key="2">
    <source>
        <dbReference type="ARBA" id="ARBA00022884"/>
    </source>
</evidence>
<keyword evidence="6" id="KW-1185">Reference proteome</keyword>
<reference evidence="5" key="1">
    <citation type="submission" date="2020-05" db="UniProtKB">
        <authorList>
            <consortium name="EnsemblMetazoa"/>
        </authorList>
    </citation>
    <scope>IDENTIFICATION</scope>
    <source>
        <strain evidence="5">Yale</strain>
    </source>
</reference>
<evidence type="ECO:0000256" key="1">
    <source>
        <dbReference type="ARBA" id="ARBA00022737"/>
    </source>
</evidence>
<dbReference type="FunFam" id="3.30.70.330:FF:000013">
    <property type="entry name" value="CUGBP Elav-like family member 1 isoform 2"/>
    <property type="match status" value="1"/>
</dbReference>
<dbReference type="AlphaFoldDB" id="A0A1B0FN06"/>
<dbReference type="PANTHER" id="PTHR24012">
    <property type="entry name" value="RNA BINDING PROTEIN"/>
    <property type="match status" value="1"/>
</dbReference>
<keyword evidence="2 3" id="KW-0694">RNA-binding</keyword>